<organism evidence="6 7">
    <name type="scientific">Rhizoctonia solani</name>
    <dbReference type="NCBI Taxonomy" id="456999"/>
    <lineage>
        <taxon>Eukaryota</taxon>
        <taxon>Fungi</taxon>
        <taxon>Dikarya</taxon>
        <taxon>Basidiomycota</taxon>
        <taxon>Agaricomycotina</taxon>
        <taxon>Agaricomycetes</taxon>
        <taxon>Cantharellales</taxon>
        <taxon>Ceratobasidiaceae</taxon>
        <taxon>Rhizoctonia</taxon>
    </lineage>
</organism>
<keyword evidence="4" id="KW-0732">Signal</keyword>
<evidence type="ECO:0000313" key="7">
    <source>
        <dbReference type="Proteomes" id="UP000044841"/>
    </source>
</evidence>
<dbReference type="Pfam" id="PF00026">
    <property type="entry name" value="Asp"/>
    <property type="match status" value="1"/>
</dbReference>
<keyword evidence="3" id="KW-0378">Hydrolase</keyword>
<protein>
    <recommendedName>
        <fullName evidence="5">Peptidase A1 domain-containing protein</fullName>
    </recommendedName>
</protein>
<evidence type="ECO:0000313" key="6">
    <source>
        <dbReference type="EMBL" id="CUA70621.1"/>
    </source>
</evidence>
<dbReference type="InterPro" id="IPR021109">
    <property type="entry name" value="Peptidase_aspartic_dom_sf"/>
</dbReference>
<dbReference type="PANTHER" id="PTHR47966:SF74">
    <property type="entry name" value="AGR407CP"/>
    <property type="match status" value="1"/>
</dbReference>
<dbReference type="GO" id="GO:0004190">
    <property type="term" value="F:aspartic-type endopeptidase activity"/>
    <property type="evidence" value="ECO:0007669"/>
    <property type="project" value="UniProtKB-KW"/>
</dbReference>
<feature type="signal peptide" evidence="4">
    <location>
        <begin position="1"/>
        <end position="17"/>
    </location>
</feature>
<dbReference type="Gene3D" id="2.40.70.10">
    <property type="entry name" value="Acid Proteases"/>
    <property type="match status" value="2"/>
</dbReference>
<accession>A0A0K6FWL1</accession>
<sequence>MAMLSILIFGLFAPVLAVDVRIDSLPISTRFKPLKEGLTLADRDRARFKTMFTRHEKRDQSVSLTNTGLEYTLNVGIGTPPTYYELLVDTGSEFTWIGAGKKYVKTKTSIEQGVPFEIDYVFGSAVGSIYKDFVTLSPSLKAANVSFGVTSTTKGVNFDGTLGLGPGAFGTLSNGKPTFMNTLLSQQAIKQNVFGLSFAPTTSQRAVNGDLTFGGTNPQKYAGKLKWIETTKKVSLSRYWGFEQTIKVQLLLHTAIERQLTRAQYGNRILQPSSTGVLDAGTALIYITHQAFEAYCKSLPGSKIDSSTGLLEIPEASVGKMKSLFFLINKVSYEFTPNAQLWPRKLNGALGGDPDAYYSVIYSLGNLAVNTEIEFINGYAFMERFYTAYDLSKSRIGFANTPLTHANIS</sequence>
<dbReference type="PANTHER" id="PTHR47966">
    <property type="entry name" value="BETA-SITE APP-CLEAVING ENZYME, ISOFORM A-RELATED"/>
    <property type="match status" value="1"/>
</dbReference>
<keyword evidence="7" id="KW-1185">Reference proteome</keyword>
<dbReference type="CDD" id="cd05471">
    <property type="entry name" value="pepsin_like"/>
    <property type="match status" value="1"/>
</dbReference>
<dbReference type="AlphaFoldDB" id="A0A0K6FWL1"/>
<gene>
    <name evidence="6" type="ORF">RSOLAG22IIIB_09046</name>
</gene>
<keyword evidence="2 3" id="KW-0064">Aspartyl protease</keyword>
<dbReference type="InterPro" id="IPR033121">
    <property type="entry name" value="PEPTIDASE_A1"/>
</dbReference>
<proteinExistence type="inferred from homology"/>
<dbReference type="InterPro" id="IPR034164">
    <property type="entry name" value="Pepsin-like_dom"/>
</dbReference>
<dbReference type="EMBL" id="CYGV01001189">
    <property type="protein sequence ID" value="CUA70621.1"/>
    <property type="molecule type" value="Genomic_DNA"/>
</dbReference>
<dbReference type="PROSITE" id="PS51767">
    <property type="entry name" value="PEPTIDASE_A1"/>
    <property type="match status" value="1"/>
</dbReference>
<dbReference type="InterPro" id="IPR001969">
    <property type="entry name" value="Aspartic_peptidase_AS"/>
</dbReference>
<feature type="chain" id="PRO_5005502252" description="Peptidase A1 domain-containing protein" evidence="4">
    <location>
        <begin position="18"/>
        <end position="409"/>
    </location>
</feature>
<evidence type="ECO:0000259" key="5">
    <source>
        <dbReference type="PROSITE" id="PS51767"/>
    </source>
</evidence>
<reference evidence="6 7" key="1">
    <citation type="submission" date="2015-07" db="EMBL/GenBank/DDBJ databases">
        <authorList>
            <person name="Noorani M."/>
        </authorList>
    </citation>
    <scope>NUCLEOTIDE SEQUENCE [LARGE SCALE GENOMIC DNA]</scope>
    <source>
        <strain evidence="6">BBA 69670</strain>
    </source>
</reference>
<evidence type="ECO:0000256" key="2">
    <source>
        <dbReference type="ARBA" id="ARBA00022750"/>
    </source>
</evidence>
<dbReference type="Proteomes" id="UP000044841">
    <property type="component" value="Unassembled WGS sequence"/>
</dbReference>
<comment type="similarity">
    <text evidence="1 3">Belongs to the peptidase A1 family.</text>
</comment>
<evidence type="ECO:0000256" key="3">
    <source>
        <dbReference type="RuleBase" id="RU000454"/>
    </source>
</evidence>
<evidence type="ECO:0000256" key="1">
    <source>
        <dbReference type="ARBA" id="ARBA00007447"/>
    </source>
</evidence>
<dbReference type="GO" id="GO:0006508">
    <property type="term" value="P:proteolysis"/>
    <property type="evidence" value="ECO:0007669"/>
    <property type="project" value="UniProtKB-KW"/>
</dbReference>
<dbReference type="InterPro" id="IPR001461">
    <property type="entry name" value="Aspartic_peptidase_A1"/>
</dbReference>
<dbReference type="PRINTS" id="PR00792">
    <property type="entry name" value="PEPSIN"/>
</dbReference>
<feature type="domain" description="Peptidase A1" evidence="5">
    <location>
        <begin position="71"/>
        <end position="399"/>
    </location>
</feature>
<name>A0A0K6FWL1_9AGAM</name>
<dbReference type="SUPFAM" id="SSF50630">
    <property type="entry name" value="Acid proteases"/>
    <property type="match status" value="1"/>
</dbReference>
<keyword evidence="3" id="KW-0645">Protease</keyword>
<evidence type="ECO:0000256" key="4">
    <source>
        <dbReference type="SAM" id="SignalP"/>
    </source>
</evidence>
<dbReference type="PROSITE" id="PS00141">
    <property type="entry name" value="ASP_PROTEASE"/>
    <property type="match status" value="1"/>
</dbReference>